<dbReference type="Proteomes" id="UP001151760">
    <property type="component" value="Unassembled WGS sequence"/>
</dbReference>
<feature type="region of interest" description="Disordered" evidence="1">
    <location>
        <begin position="279"/>
        <end position="344"/>
    </location>
</feature>
<keyword evidence="4" id="KW-1185">Reference proteome</keyword>
<evidence type="ECO:0000313" key="4">
    <source>
        <dbReference type="Proteomes" id="UP001151760"/>
    </source>
</evidence>
<gene>
    <name evidence="3" type="ORF">Tco_0706081</name>
</gene>
<organism evidence="3 4">
    <name type="scientific">Tanacetum coccineum</name>
    <dbReference type="NCBI Taxonomy" id="301880"/>
    <lineage>
        <taxon>Eukaryota</taxon>
        <taxon>Viridiplantae</taxon>
        <taxon>Streptophyta</taxon>
        <taxon>Embryophyta</taxon>
        <taxon>Tracheophyta</taxon>
        <taxon>Spermatophyta</taxon>
        <taxon>Magnoliopsida</taxon>
        <taxon>eudicotyledons</taxon>
        <taxon>Gunneridae</taxon>
        <taxon>Pentapetalae</taxon>
        <taxon>asterids</taxon>
        <taxon>campanulids</taxon>
        <taxon>Asterales</taxon>
        <taxon>Asteraceae</taxon>
        <taxon>Asteroideae</taxon>
        <taxon>Anthemideae</taxon>
        <taxon>Anthemidinae</taxon>
        <taxon>Tanacetum</taxon>
    </lineage>
</organism>
<feature type="compositionally biased region" description="Acidic residues" evidence="1">
    <location>
        <begin position="296"/>
        <end position="315"/>
    </location>
</feature>
<evidence type="ECO:0000256" key="2">
    <source>
        <dbReference type="SAM" id="Phobius"/>
    </source>
</evidence>
<reference evidence="3" key="2">
    <citation type="submission" date="2022-01" db="EMBL/GenBank/DDBJ databases">
        <authorList>
            <person name="Yamashiro T."/>
            <person name="Shiraishi A."/>
            <person name="Satake H."/>
            <person name="Nakayama K."/>
        </authorList>
    </citation>
    <scope>NUCLEOTIDE SEQUENCE</scope>
</reference>
<reference evidence="3" key="1">
    <citation type="journal article" date="2022" name="Int. J. Mol. Sci.">
        <title>Draft Genome of Tanacetum Coccineum: Genomic Comparison of Closely Related Tanacetum-Family Plants.</title>
        <authorList>
            <person name="Yamashiro T."/>
            <person name="Shiraishi A."/>
            <person name="Nakayama K."/>
            <person name="Satake H."/>
        </authorList>
    </citation>
    <scope>NUCLEOTIDE SEQUENCE</scope>
</reference>
<sequence length="408" mass="45977">MHNPGMIRLSSLTNKTGAPRVRKTGSYKALVVQLLQLLRQLFLIRKDAIIDKVPVLQVQHQLLLFVVRLVVGFVVIVVVCLAGMYPYSPWPYGQSLLQLLQLVDKEPAQKEYTLAHRGKTFPYSLRHYCPHHSLALCSAVLFCSCCAAHGMAMTTYGVMVLHGNSTMKSNRPFAECKSREFDLTSCCQVADAKHRFHFLRNHRVSPTTPSEPLNVQGLHFIQENQEELFARQFVRPFDIGSPAIDGPPVMPEDPYLMVLLIRPRHLLIMSRVQTEEEALPTAISPTADSSGYVLESDPEEDLEEDDDEDLEEDPADYPANRGDDGDDEDESFDDDEYEEAPSAERLGSFVNRRVCCHTTPHPAYHVTPRISIRDKTPISLPHREEVKRLLAMPTPPSSPLSPWSSLLP</sequence>
<keyword evidence="2" id="KW-1133">Transmembrane helix</keyword>
<evidence type="ECO:0000256" key="1">
    <source>
        <dbReference type="SAM" id="MobiDB-lite"/>
    </source>
</evidence>
<evidence type="ECO:0000313" key="3">
    <source>
        <dbReference type="EMBL" id="GJS73240.1"/>
    </source>
</evidence>
<keyword evidence="2" id="KW-0472">Membrane</keyword>
<name>A0ABQ4Y8D5_9ASTR</name>
<comment type="caution">
    <text evidence="3">The sequence shown here is derived from an EMBL/GenBank/DDBJ whole genome shotgun (WGS) entry which is preliminary data.</text>
</comment>
<proteinExistence type="predicted"/>
<protein>
    <submittedName>
        <fullName evidence="3">Uncharacterized protein</fullName>
    </submittedName>
</protein>
<feature type="transmembrane region" description="Helical" evidence="2">
    <location>
        <begin position="62"/>
        <end position="87"/>
    </location>
</feature>
<keyword evidence="2" id="KW-0812">Transmembrane</keyword>
<dbReference type="EMBL" id="BQNB010010139">
    <property type="protein sequence ID" value="GJS73240.1"/>
    <property type="molecule type" value="Genomic_DNA"/>
</dbReference>
<feature type="compositionally biased region" description="Acidic residues" evidence="1">
    <location>
        <begin position="324"/>
        <end position="341"/>
    </location>
</feature>
<accession>A0ABQ4Y8D5</accession>